<reference evidence="2 3" key="1">
    <citation type="submission" date="2020-05" db="EMBL/GenBank/DDBJ databases">
        <title>Draft genome sequence of Desulfovibrio sp. strain HN2T.</title>
        <authorList>
            <person name="Ueno A."/>
            <person name="Tamazawa S."/>
            <person name="Tamamura S."/>
            <person name="Murakami T."/>
            <person name="Kiyama T."/>
            <person name="Inomata H."/>
            <person name="Amano Y."/>
            <person name="Miyakawa K."/>
            <person name="Tamaki H."/>
            <person name="Naganuma T."/>
            <person name="Kaneko K."/>
        </authorList>
    </citation>
    <scope>NUCLEOTIDE SEQUENCE [LARGE SCALE GENOMIC DNA]</scope>
    <source>
        <strain evidence="2 3">HN2</strain>
    </source>
</reference>
<dbReference type="RefSeq" id="WP_174404791.1">
    <property type="nucleotide sequence ID" value="NZ_BLVO01000013.1"/>
</dbReference>
<protein>
    <submittedName>
        <fullName evidence="2">Uncharacterized protein</fullName>
    </submittedName>
</protein>
<dbReference type="AlphaFoldDB" id="A0A7J0BJ38"/>
<comment type="caution">
    <text evidence="2">The sequence shown here is derived from an EMBL/GenBank/DDBJ whole genome shotgun (WGS) entry which is preliminary data.</text>
</comment>
<feature type="transmembrane region" description="Helical" evidence="1">
    <location>
        <begin position="211"/>
        <end position="232"/>
    </location>
</feature>
<organism evidence="2 3">
    <name type="scientific">Desulfovibrio subterraneus</name>
    <dbReference type="NCBI Taxonomy" id="2718620"/>
    <lineage>
        <taxon>Bacteria</taxon>
        <taxon>Pseudomonadati</taxon>
        <taxon>Thermodesulfobacteriota</taxon>
        <taxon>Desulfovibrionia</taxon>
        <taxon>Desulfovibrionales</taxon>
        <taxon>Desulfovibrionaceae</taxon>
        <taxon>Desulfovibrio</taxon>
    </lineage>
</organism>
<evidence type="ECO:0000256" key="1">
    <source>
        <dbReference type="SAM" id="Phobius"/>
    </source>
</evidence>
<feature type="transmembrane region" description="Helical" evidence="1">
    <location>
        <begin position="173"/>
        <end position="191"/>
    </location>
</feature>
<dbReference type="InterPro" id="IPR056918">
    <property type="entry name" value="8xMP"/>
</dbReference>
<gene>
    <name evidence="2" type="ORF">DSM101010T_14690</name>
</gene>
<keyword evidence="3" id="KW-1185">Reference proteome</keyword>
<keyword evidence="1" id="KW-0472">Membrane</keyword>
<proteinExistence type="predicted"/>
<dbReference type="Proteomes" id="UP000503840">
    <property type="component" value="Unassembled WGS sequence"/>
</dbReference>
<name>A0A7J0BJ38_9BACT</name>
<feature type="transmembrane region" description="Helical" evidence="1">
    <location>
        <begin position="82"/>
        <end position="101"/>
    </location>
</feature>
<sequence>MMTLSPQEYVEAFFGEGCVENAAGGDCQPAGARKTMALQAALDNYRYEKEMYWKKSVCFWTFIAFSFSGLIVTNATMQNPSFHQFIVCCIGAVISFAWVAITQGSKYNQQKWCRIVHTLEDGAFGPLFKTHTMVKRTDSGVNRLYHPSKGVVTDPASSSYELRPFCVSKINDYLSFYVAWTWVFLAVRYFVKTAPELVSTFMPVFTDPAMEQSFVSFSFLAFSAYFLMMMFFRCRTNPNEVNCSDESFFQVAKFSR</sequence>
<accession>A0A7J0BJ38</accession>
<feature type="transmembrane region" description="Helical" evidence="1">
    <location>
        <begin position="57"/>
        <end position="76"/>
    </location>
</feature>
<dbReference type="Pfam" id="PF24838">
    <property type="entry name" value="8xMP"/>
    <property type="match status" value="1"/>
</dbReference>
<dbReference type="EMBL" id="BLVO01000013">
    <property type="protein sequence ID" value="GFM33104.1"/>
    <property type="molecule type" value="Genomic_DNA"/>
</dbReference>
<evidence type="ECO:0000313" key="3">
    <source>
        <dbReference type="Proteomes" id="UP000503840"/>
    </source>
</evidence>
<keyword evidence="1" id="KW-0812">Transmembrane</keyword>
<keyword evidence="1" id="KW-1133">Transmembrane helix</keyword>
<evidence type="ECO:0000313" key="2">
    <source>
        <dbReference type="EMBL" id="GFM33104.1"/>
    </source>
</evidence>